<gene>
    <name evidence="7" type="ORF">BSAL_14005</name>
</gene>
<dbReference type="Gene3D" id="2.115.10.20">
    <property type="entry name" value="Glycosyl hydrolase domain, family 43"/>
    <property type="match status" value="1"/>
</dbReference>
<dbReference type="Gene3D" id="2.60.120.560">
    <property type="entry name" value="Exo-inulinase, domain 1"/>
    <property type="match status" value="1"/>
</dbReference>
<dbReference type="VEuPathDB" id="TriTrypDB:BSAL_14005"/>
<feature type="non-terminal residue" evidence="7">
    <location>
        <position position="1"/>
    </location>
</feature>
<evidence type="ECO:0000313" key="8">
    <source>
        <dbReference type="Proteomes" id="UP000051952"/>
    </source>
</evidence>
<dbReference type="OrthoDB" id="202537at2759"/>
<protein>
    <submittedName>
        <fullName evidence="7">Beta-fructofuranosidase-like protein, putative</fullName>
    </submittedName>
</protein>
<organism evidence="7 8">
    <name type="scientific">Bodo saltans</name>
    <name type="common">Flagellated protozoan</name>
    <dbReference type="NCBI Taxonomy" id="75058"/>
    <lineage>
        <taxon>Eukaryota</taxon>
        <taxon>Discoba</taxon>
        <taxon>Euglenozoa</taxon>
        <taxon>Kinetoplastea</taxon>
        <taxon>Metakinetoplastina</taxon>
        <taxon>Eubodonida</taxon>
        <taxon>Bodonidae</taxon>
        <taxon>Bodo</taxon>
    </lineage>
</organism>
<accession>A0A0S4J9J2</accession>
<dbReference type="SUPFAM" id="SSF75005">
    <property type="entry name" value="Arabinanase/levansucrase/invertase"/>
    <property type="match status" value="1"/>
</dbReference>
<dbReference type="InterPro" id="IPR013320">
    <property type="entry name" value="ConA-like_dom_sf"/>
</dbReference>
<comment type="similarity">
    <text evidence="1 4">Belongs to the glycosyl hydrolase 32 family.</text>
</comment>
<evidence type="ECO:0000256" key="4">
    <source>
        <dbReference type="RuleBase" id="RU362110"/>
    </source>
</evidence>
<feature type="domain" description="Glycosyl hydrolase family 32 N-terminal" evidence="5">
    <location>
        <begin position="29"/>
        <end position="179"/>
    </location>
</feature>
<dbReference type="InterPro" id="IPR013148">
    <property type="entry name" value="Glyco_hydro_32_N"/>
</dbReference>
<dbReference type="InterPro" id="IPR023296">
    <property type="entry name" value="Glyco_hydro_beta-prop_sf"/>
</dbReference>
<dbReference type="EMBL" id="CYKH01001621">
    <property type="protein sequence ID" value="CUG88173.1"/>
    <property type="molecule type" value="Genomic_DNA"/>
</dbReference>
<dbReference type="GO" id="GO:0005975">
    <property type="term" value="P:carbohydrate metabolic process"/>
    <property type="evidence" value="ECO:0007669"/>
    <property type="project" value="InterPro"/>
</dbReference>
<feature type="domain" description="Glycosyl hydrolase family 32 C-terminal" evidence="6">
    <location>
        <begin position="219"/>
        <end position="449"/>
    </location>
</feature>
<evidence type="ECO:0000259" key="5">
    <source>
        <dbReference type="Pfam" id="PF00251"/>
    </source>
</evidence>
<dbReference type="SUPFAM" id="SSF49899">
    <property type="entry name" value="Concanavalin A-like lectins/glucanases"/>
    <property type="match status" value="1"/>
</dbReference>
<evidence type="ECO:0000256" key="3">
    <source>
        <dbReference type="ARBA" id="ARBA00023295"/>
    </source>
</evidence>
<dbReference type="SMART" id="SM00640">
    <property type="entry name" value="Glyco_32"/>
    <property type="match status" value="1"/>
</dbReference>
<keyword evidence="3 4" id="KW-0326">Glycosidase</keyword>
<dbReference type="GO" id="GO:0004553">
    <property type="term" value="F:hydrolase activity, hydrolyzing O-glycosyl compounds"/>
    <property type="evidence" value="ECO:0007669"/>
    <property type="project" value="InterPro"/>
</dbReference>
<dbReference type="Gene3D" id="3.50.4.10">
    <property type="entry name" value="Hepatocyte Growth Factor"/>
    <property type="match status" value="1"/>
</dbReference>
<dbReference type="InterPro" id="IPR050551">
    <property type="entry name" value="Fructan_Metab_Enzymes"/>
</dbReference>
<dbReference type="InterPro" id="IPR001362">
    <property type="entry name" value="Glyco_hydro_32"/>
</dbReference>
<proteinExistence type="inferred from homology"/>
<dbReference type="Pfam" id="PF00251">
    <property type="entry name" value="Glyco_hydro_32N"/>
    <property type="match status" value="1"/>
</dbReference>
<keyword evidence="8" id="KW-1185">Reference proteome</keyword>
<evidence type="ECO:0000256" key="2">
    <source>
        <dbReference type="ARBA" id="ARBA00022801"/>
    </source>
</evidence>
<keyword evidence="2 4" id="KW-0378">Hydrolase</keyword>
<dbReference type="AlphaFoldDB" id="A0A0S4J9J2"/>
<name>A0A0S4J9J2_BODSA</name>
<evidence type="ECO:0000256" key="1">
    <source>
        <dbReference type="ARBA" id="ARBA00009902"/>
    </source>
</evidence>
<reference evidence="8" key="1">
    <citation type="submission" date="2015-09" db="EMBL/GenBank/DDBJ databases">
        <authorList>
            <consortium name="Pathogen Informatics"/>
        </authorList>
    </citation>
    <scope>NUCLEOTIDE SEQUENCE [LARGE SCALE GENOMIC DNA]</scope>
    <source>
        <strain evidence="8">Lake Konstanz</strain>
    </source>
</reference>
<evidence type="ECO:0000259" key="6">
    <source>
        <dbReference type="Pfam" id="PF08244"/>
    </source>
</evidence>
<sequence>SSAFPDRAERFYFATGISVFPEPNATTPTAKVALFETSDISDLEKGFRFSGKFLFGDPYELSNMFECPDFFLLSKEGGAATLTSGVAVVKASSMTTRHDYFYMGSYNATTLNVEQTTAPVAVDYGNWYASKTFWDSTLQQRILFGWIGEEDGDYAQRGWAGVQSIPRVVVFDDALQTVRTYPLPQLEGLRGAPSAKIATPTPIANDSCVELLMSSPSAPRAQHEIQATFQVPASSEFRVELRLLQYNIGGSYTSVSVDSNMPNGGALWNNTDQPGGDYKDFPLPGTDAGADILNCSASCEADRRCVAWTYVRAGFPAPSPPFNYAPRCSLKGTLPSALNPAAPCCVSGRPQSAWISLNRESSGTTGSTAPWQGRASILPDPFDSTEGRIKLHVFVDHSVIEAFMDDGLERVSGRVYVPTASTAIANGVSVCSVTGAQESAVQLQEASVWPLNSIW</sequence>
<dbReference type="Pfam" id="PF08244">
    <property type="entry name" value="Glyco_hydro_32C"/>
    <property type="match status" value="1"/>
</dbReference>
<dbReference type="OMA" id="MTHANPP"/>
<dbReference type="PANTHER" id="PTHR31953">
    <property type="entry name" value="BETA-FRUCTOFURANOSIDASE, INSOLUBLE ISOENZYME CWINV1-RELATED"/>
    <property type="match status" value="1"/>
</dbReference>
<dbReference type="Proteomes" id="UP000051952">
    <property type="component" value="Unassembled WGS sequence"/>
</dbReference>
<dbReference type="InterPro" id="IPR013189">
    <property type="entry name" value="Glyco_hydro_32_C"/>
</dbReference>
<evidence type="ECO:0000313" key="7">
    <source>
        <dbReference type="EMBL" id="CUG88173.1"/>
    </source>
</evidence>